<evidence type="ECO:0000313" key="1">
    <source>
        <dbReference type="EMBL" id="QIQ11716.1"/>
    </source>
</evidence>
<protein>
    <submittedName>
        <fullName evidence="1">Uncharacterized protein</fullName>
    </submittedName>
</protein>
<keyword evidence="1" id="KW-0614">Plasmid</keyword>
<organism evidence="1">
    <name type="scientific">Klebsiella pneumoniae</name>
    <dbReference type="NCBI Taxonomy" id="573"/>
    <lineage>
        <taxon>Bacteria</taxon>
        <taxon>Pseudomonadati</taxon>
        <taxon>Pseudomonadota</taxon>
        <taxon>Gammaproteobacteria</taxon>
        <taxon>Enterobacterales</taxon>
        <taxon>Enterobacteriaceae</taxon>
        <taxon>Klebsiella/Raoultella group</taxon>
        <taxon>Klebsiella</taxon>
        <taxon>Klebsiella pneumoniae complex</taxon>
    </lineage>
</organism>
<dbReference type="EMBL" id="MK312245">
    <property type="protein sequence ID" value="QIQ11716.1"/>
    <property type="molecule type" value="Genomic_DNA"/>
</dbReference>
<dbReference type="RefSeq" id="WP_181711852.1">
    <property type="nucleotide sequence ID" value="NZ_MK312245.1"/>
</dbReference>
<accession>A0A6G9HND6</accession>
<geneLocation type="plasmid" evidence="1">
    <name>pK204_KPC</name>
</geneLocation>
<name>A0A6G9HND6_KLEPN</name>
<proteinExistence type="predicted"/>
<dbReference type="AlphaFoldDB" id="A0A6G9HND6"/>
<reference evidence="1" key="1">
    <citation type="submission" date="2018-12" db="EMBL/GenBank/DDBJ databases">
        <authorList>
            <person name="Feng Y."/>
        </authorList>
    </citation>
    <scope>NUCLEOTIDE SEQUENCE</scope>
    <source>
        <strain evidence="1">K204</strain>
        <plasmid evidence="1">pK204_KPC</plasmid>
    </source>
</reference>
<sequence length="54" mass="5886">MEHVKRQIQQGAGNAYYAGMQWRGITLGHADAAALNQFDIDISKAQAPEALELS</sequence>